<sequence length="401" mass="41081">MRRSIAGFVTGILVIMTTSGLPAAAQGLAETLSETVTSLGETFPAGEAKGFAEVLDNAPDGVSGDTLGHLLYARRQFDKAAWFFGADAARDPTDPASLNNFAALLVELHLHDPEAYPADWVEAARMAAQEASALRPQEAAYRNTLGLAALALGDTTAATKDLLLATAFAPGEPLYLTNLARALDAAGIPGAAAAALAKAHALEPNGLPVLTAVAQLPDIGAPYRDELAKSCNVNFRCQEICPKSIIGGLMSVTCEMENASAQMACEAGEPYPTSYDCAEDFPDYGIMIPGLNAGFSIGVPGFSAHVKVNGDGSVDVRVEAGPSLGPVTPYLTGDGHFSPTHGASFDNFGGGVRLGLTPGGSAAGGLASGLGHPPAHIEMEQKGDGPATIGLETYNAGLLSF</sequence>
<dbReference type="EMBL" id="BMGI01000006">
    <property type="protein sequence ID" value="GGD46133.1"/>
    <property type="molecule type" value="Genomic_DNA"/>
</dbReference>
<keyword evidence="3" id="KW-1185">Reference proteome</keyword>
<name>A0ABQ1QVM2_9RHOB</name>
<protein>
    <recommendedName>
        <fullName evidence="4">Tetratricopeptide repeat protein</fullName>
    </recommendedName>
</protein>
<comment type="caution">
    <text evidence="2">The sequence shown here is derived from an EMBL/GenBank/DDBJ whole genome shotgun (WGS) entry which is preliminary data.</text>
</comment>
<dbReference type="InterPro" id="IPR011990">
    <property type="entry name" value="TPR-like_helical_dom_sf"/>
</dbReference>
<accession>A0ABQ1QVM2</accession>
<reference evidence="3" key="1">
    <citation type="journal article" date="2019" name="Int. J. Syst. Evol. Microbiol.">
        <title>The Global Catalogue of Microorganisms (GCM) 10K type strain sequencing project: providing services to taxonomists for standard genome sequencing and annotation.</title>
        <authorList>
            <consortium name="The Broad Institute Genomics Platform"/>
            <consortium name="The Broad Institute Genome Sequencing Center for Infectious Disease"/>
            <person name="Wu L."/>
            <person name="Ma J."/>
        </authorList>
    </citation>
    <scope>NUCLEOTIDE SEQUENCE [LARGE SCALE GENOMIC DNA]</scope>
    <source>
        <strain evidence="3">CGMCC 1.12922</strain>
    </source>
</reference>
<dbReference type="SUPFAM" id="SSF48452">
    <property type="entry name" value="TPR-like"/>
    <property type="match status" value="1"/>
</dbReference>
<dbReference type="Gene3D" id="1.25.40.10">
    <property type="entry name" value="Tetratricopeptide repeat domain"/>
    <property type="match status" value="1"/>
</dbReference>
<dbReference type="RefSeq" id="WP_188529790.1">
    <property type="nucleotide sequence ID" value="NZ_BMGI01000006.1"/>
</dbReference>
<keyword evidence="1" id="KW-0732">Signal</keyword>
<proteinExistence type="predicted"/>
<evidence type="ECO:0000313" key="2">
    <source>
        <dbReference type="EMBL" id="GGD46133.1"/>
    </source>
</evidence>
<feature type="chain" id="PRO_5047478265" description="Tetratricopeptide repeat protein" evidence="1">
    <location>
        <begin position="25"/>
        <end position="401"/>
    </location>
</feature>
<evidence type="ECO:0000313" key="3">
    <source>
        <dbReference type="Proteomes" id="UP000617355"/>
    </source>
</evidence>
<feature type="signal peptide" evidence="1">
    <location>
        <begin position="1"/>
        <end position="24"/>
    </location>
</feature>
<gene>
    <name evidence="2" type="ORF">GCM10011358_32250</name>
</gene>
<dbReference type="Proteomes" id="UP000617355">
    <property type="component" value="Unassembled WGS sequence"/>
</dbReference>
<evidence type="ECO:0000256" key="1">
    <source>
        <dbReference type="SAM" id="SignalP"/>
    </source>
</evidence>
<evidence type="ECO:0008006" key="4">
    <source>
        <dbReference type="Google" id="ProtNLM"/>
    </source>
</evidence>
<organism evidence="2 3">
    <name type="scientific">Sinisalibacter lacisalsi</name>
    <dbReference type="NCBI Taxonomy" id="1526570"/>
    <lineage>
        <taxon>Bacteria</taxon>
        <taxon>Pseudomonadati</taxon>
        <taxon>Pseudomonadota</taxon>
        <taxon>Alphaproteobacteria</taxon>
        <taxon>Rhodobacterales</taxon>
        <taxon>Roseobacteraceae</taxon>
        <taxon>Sinisalibacter</taxon>
    </lineage>
</organism>